<dbReference type="SUPFAM" id="SSF56784">
    <property type="entry name" value="HAD-like"/>
    <property type="match status" value="1"/>
</dbReference>
<keyword evidence="1 2" id="KW-0378">Hydrolase</keyword>
<dbReference type="InterPro" id="IPR036412">
    <property type="entry name" value="HAD-like_sf"/>
</dbReference>
<dbReference type="EMBL" id="CP163445">
    <property type="protein sequence ID" value="XDQ82923.1"/>
    <property type="molecule type" value="Genomic_DNA"/>
</dbReference>
<dbReference type="Pfam" id="PF13242">
    <property type="entry name" value="Hydrolase_like"/>
    <property type="match status" value="1"/>
</dbReference>
<dbReference type="PANTHER" id="PTHR43316">
    <property type="entry name" value="HYDROLASE, HALOACID DELAHOGENASE-RELATED"/>
    <property type="match status" value="1"/>
</dbReference>
<proteinExistence type="predicted"/>
<dbReference type="PANTHER" id="PTHR43316:SF8">
    <property type="entry name" value="HAD FAMILY HYDROLASE"/>
    <property type="match status" value="1"/>
</dbReference>
<reference evidence="2" key="1">
    <citation type="submission" date="2024-07" db="EMBL/GenBank/DDBJ databases">
        <authorList>
            <person name="Yu S.T."/>
        </authorList>
    </citation>
    <scope>NUCLEOTIDE SEQUENCE</scope>
    <source>
        <strain evidence="2">Y1</strain>
    </source>
</reference>
<dbReference type="EC" id="3.1.3.-" evidence="2"/>
<dbReference type="AlphaFoldDB" id="A0AB39TUD4"/>
<dbReference type="InterPro" id="IPR023214">
    <property type="entry name" value="HAD_sf"/>
</dbReference>
<accession>A0AB39TUD4</accession>
<dbReference type="Gene3D" id="3.40.50.1000">
    <property type="entry name" value="HAD superfamily/HAD-like"/>
    <property type="match status" value="1"/>
</dbReference>
<dbReference type="RefSeq" id="WP_369185153.1">
    <property type="nucleotide sequence ID" value="NZ_CP163445.1"/>
</dbReference>
<evidence type="ECO:0000256" key="1">
    <source>
        <dbReference type="ARBA" id="ARBA00022801"/>
    </source>
</evidence>
<organism evidence="2">
    <name type="scientific">Streptomyces sp. Y1</name>
    <dbReference type="NCBI Taxonomy" id="3238634"/>
    <lineage>
        <taxon>Bacteria</taxon>
        <taxon>Bacillati</taxon>
        <taxon>Actinomycetota</taxon>
        <taxon>Actinomycetes</taxon>
        <taxon>Kitasatosporales</taxon>
        <taxon>Streptomycetaceae</taxon>
        <taxon>Streptomyces</taxon>
    </lineage>
</organism>
<dbReference type="InterPro" id="IPR051540">
    <property type="entry name" value="S-2-haloacid_dehalogenase"/>
</dbReference>
<evidence type="ECO:0000313" key="2">
    <source>
        <dbReference type="EMBL" id="XDQ82923.1"/>
    </source>
</evidence>
<protein>
    <submittedName>
        <fullName evidence="2">HAD family hydrolase</fullName>
        <ecNumber evidence="2">3.1.3.-</ecNumber>
    </submittedName>
</protein>
<gene>
    <name evidence="2" type="ORF">AB2U05_32710</name>
</gene>
<name>A0AB39TUD4_9ACTN</name>
<sequence>MSGSISRLVSLDIGGTLGNAQGPGLAARLAAISPLGPKQARRVMRDVLHTAPEITDAVIKQVCAELDIKQSDFPTDLPVSPLVLFPGVVEALQQLSDSATVVTLSNVTCTEADPDRLLALLSPWVSAHFPSCRTGFAKPDCRAFWTVADAHQVPAATMVHVGDDWECDIRGATTAGFAAVWLSHGRTVPDEHVLVEHDVLVAHNLADAVQHVRQLLDLRNP</sequence>
<dbReference type="GO" id="GO:0016787">
    <property type="term" value="F:hydrolase activity"/>
    <property type="evidence" value="ECO:0007669"/>
    <property type="project" value="UniProtKB-KW"/>
</dbReference>